<sequence length="178" mass="18802" precursor="true">MISERGKNGSGAFSLLVLAGLMWSSHAKADDAKGTEQVVARDATVHTSWSASVRAAFTRRLATSGARIQTGLASWYGGRFAHKKTSSGHLFSPVEMTAAHPSAPIGSKLLVSSEETGRSVVVTVNDRGPYKRGRIIDLSHAAASQLGMLNSGVAHVTVRPVRPEEVLEVAEAPEDNGK</sequence>
<dbReference type="Gene3D" id="2.40.40.10">
    <property type="entry name" value="RlpA-like domain"/>
    <property type="match status" value="1"/>
</dbReference>
<dbReference type="EMBL" id="WOSW01000009">
    <property type="protein sequence ID" value="NHO32293.1"/>
    <property type="molecule type" value="Genomic_DNA"/>
</dbReference>
<keyword evidence="3" id="KW-0732">Signal</keyword>
<evidence type="ECO:0000256" key="2">
    <source>
        <dbReference type="ARBA" id="ARBA00023316"/>
    </source>
</evidence>
<comment type="function">
    <text evidence="3">Lytic transglycosylase with a strong preference for naked glycan strands that lack stem peptides.</text>
</comment>
<evidence type="ECO:0000313" key="7">
    <source>
        <dbReference type="Proteomes" id="UP000615326"/>
    </source>
</evidence>
<evidence type="ECO:0000256" key="4">
    <source>
        <dbReference type="RuleBase" id="RU003495"/>
    </source>
</evidence>
<feature type="chain" id="PRO_5044931566" description="Endolytic peptidoglycan transglycosylase RlpA" evidence="3">
    <location>
        <begin position="30"/>
        <end position="178"/>
    </location>
</feature>
<gene>
    <name evidence="3" type="primary">rlpA</name>
    <name evidence="6" type="ORF">GOB84_06900</name>
</gene>
<organism evidence="6 7">
    <name type="scientific">Acetobacter fallax</name>
    <dbReference type="NCBI Taxonomy" id="1737473"/>
    <lineage>
        <taxon>Bacteria</taxon>
        <taxon>Pseudomonadati</taxon>
        <taxon>Pseudomonadota</taxon>
        <taxon>Alphaproteobacteria</taxon>
        <taxon>Acetobacterales</taxon>
        <taxon>Acetobacteraceae</taxon>
        <taxon>Acetobacter</taxon>
    </lineage>
</organism>
<comment type="caution">
    <text evidence="6">The sequence shown here is derived from an EMBL/GenBank/DDBJ whole genome shotgun (WGS) entry which is preliminary data.</text>
</comment>
<dbReference type="InterPro" id="IPR009009">
    <property type="entry name" value="RlpA-like_DPBB"/>
</dbReference>
<dbReference type="InterPro" id="IPR012997">
    <property type="entry name" value="RplA"/>
</dbReference>
<evidence type="ECO:0000313" key="6">
    <source>
        <dbReference type="EMBL" id="NHO32293.1"/>
    </source>
</evidence>
<feature type="signal peptide" evidence="3">
    <location>
        <begin position="1"/>
        <end position="29"/>
    </location>
</feature>
<evidence type="ECO:0000256" key="3">
    <source>
        <dbReference type="HAMAP-Rule" id="MF_02071"/>
    </source>
</evidence>
<keyword evidence="2 3" id="KW-0961">Cell wall biogenesis/degradation</keyword>
<dbReference type="PANTHER" id="PTHR34183:SF1">
    <property type="entry name" value="ENDOLYTIC PEPTIDOGLYCAN TRANSGLYCOSYLASE RLPA"/>
    <property type="match status" value="1"/>
</dbReference>
<evidence type="ECO:0000259" key="5">
    <source>
        <dbReference type="Pfam" id="PF03330"/>
    </source>
</evidence>
<dbReference type="InterPro" id="IPR034718">
    <property type="entry name" value="RlpA"/>
</dbReference>
<dbReference type="RefSeq" id="WP_173576827.1">
    <property type="nucleotide sequence ID" value="NZ_WOSW01000009.1"/>
</dbReference>
<dbReference type="HAMAP" id="MF_02071">
    <property type="entry name" value="RlpA"/>
    <property type="match status" value="1"/>
</dbReference>
<dbReference type="NCBIfam" id="TIGR00413">
    <property type="entry name" value="rlpA"/>
    <property type="match status" value="1"/>
</dbReference>
<keyword evidence="7" id="KW-1185">Reference proteome</keyword>
<dbReference type="SUPFAM" id="SSF50685">
    <property type="entry name" value="Barwin-like endoglucanases"/>
    <property type="match status" value="1"/>
</dbReference>
<reference evidence="6 7" key="1">
    <citation type="journal article" date="2020" name="Int. J. Syst. Evol. Microbiol.">
        <title>Novel acetic acid bacteria from cider fermentations: Acetobacter conturbans sp. nov. and Acetobacter fallax sp. nov.</title>
        <authorList>
            <person name="Sombolestani A.S."/>
            <person name="Cleenwerck I."/>
            <person name="Cnockaert M."/>
            <person name="Borremans W."/>
            <person name="Wieme A.D."/>
            <person name="De Vuyst L."/>
            <person name="Vandamme P."/>
        </authorList>
    </citation>
    <scope>NUCLEOTIDE SEQUENCE [LARGE SCALE GENOMIC DNA]</scope>
    <source>
        <strain evidence="6 7">LMG 1637</strain>
    </source>
</reference>
<protein>
    <recommendedName>
        <fullName evidence="3">Endolytic peptidoglycan transglycosylase RlpA</fullName>
        <ecNumber evidence="3">4.2.2.-</ecNumber>
    </recommendedName>
</protein>
<evidence type="ECO:0000256" key="1">
    <source>
        <dbReference type="ARBA" id="ARBA00023239"/>
    </source>
</evidence>
<proteinExistence type="inferred from homology"/>
<dbReference type="PANTHER" id="PTHR34183">
    <property type="entry name" value="ENDOLYTIC PEPTIDOGLYCAN TRANSGLYCOSYLASE RLPA"/>
    <property type="match status" value="1"/>
</dbReference>
<dbReference type="InterPro" id="IPR036908">
    <property type="entry name" value="RlpA-like_sf"/>
</dbReference>
<dbReference type="EC" id="4.2.2.-" evidence="3"/>
<feature type="domain" description="RlpA-like protein double-psi beta-barrel" evidence="5">
    <location>
        <begin position="69"/>
        <end position="158"/>
    </location>
</feature>
<keyword evidence="1 3" id="KW-0456">Lyase</keyword>
<accession>A0ABX0KBQ1</accession>
<dbReference type="Proteomes" id="UP000615326">
    <property type="component" value="Unassembled WGS sequence"/>
</dbReference>
<dbReference type="Pfam" id="PF03330">
    <property type="entry name" value="DPBB_1"/>
    <property type="match status" value="1"/>
</dbReference>
<dbReference type="CDD" id="cd22268">
    <property type="entry name" value="DPBB_RlpA-like"/>
    <property type="match status" value="1"/>
</dbReference>
<comment type="similarity">
    <text evidence="3 4">Belongs to the RlpA family.</text>
</comment>
<name>A0ABX0KBQ1_9PROT</name>